<sequence length="268" mass="30431">MFFLYFLIALVHAVLTFKIRQAEKRANLKKENERAVKLYHAVFNSLSHELRTPISTLIGAVDTLKNPSNTLNPHQESVLLGEIETAGLRLNQQVENLLNISRLESGMIQPKTEWCDIQELINSVIQELNYLSSRQINVLMDKDFPLIKIDIGIMELVLFNLIHNAIQHTETDTRIELEAKIDEENIFFSVRDYGIGVSEKDLEYIFQKFYRSSDNKSSGGIGLGLSIVKGFIESLNGTVTAYRTEPNGLTVAITVPCEISYINRLKNE</sequence>
<dbReference type="SUPFAM" id="SSF47384">
    <property type="entry name" value="Homodimeric domain of signal transducing histidine kinase"/>
    <property type="match status" value="1"/>
</dbReference>
<dbReference type="AlphaFoldDB" id="A0AAT9GKG9"/>
<name>A0AAT9GKG9_9BACT</name>
<dbReference type="Pfam" id="PF00512">
    <property type="entry name" value="HisKA"/>
    <property type="match status" value="1"/>
</dbReference>
<evidence type="ECO:0000259" key="4">
    <source>
        <dbReference type="PROSITE" id="PS50109"/>
    </source>
</evidence>
<dbReference type="InterPro" id="IPR004358">
    <property type="entry name" value="Sig_transdc_His_kin-like_C"/>
</dbReference>
<dbReference type="PRINTS" id="PR00344">
    <property type="entry name" value="BCTRLSENSOR"/>
</dbReference>
<dbReference type="PANTHER" id="PTHR45569:SF1">
    <property type="entry name" value="SENSOR PROTEIN KDPD"/>
    <property type="match status" value="1"/>
</dbReference>
<protein>
    <recommendedName>
        <fullName evidence="2">histidine kinase</fullName>
        <ecNumber evidence="2">2.7.13.3</ecNumber>
    </recommendedName>
</protein>
<dbReference type="SMART" id="SM00387">
    <property type="entry name" value="HATPase_c"/>
    <property type="match status" value="1"/>
</dbReference>
<evidence type="ECO:0000256" key="3">
    <source>
        <dbReference type="ARBA" id="ARBA00022553"/>
    </source>
</evidence>
<dbReference type="PANTHER" id="PTHR45569">
    <property type="entry name" value="SENSOR PROTEIN KDPD"/>
    <property type="match status" value="1"/>
</dbReference>
<dbReference type="SUPFAM" id="SSF55874">
    <property type="entry name" value="ATPase domain of HSP90 chaperone/DNA topoisomerase II/histidine kinase"/>
    <property type="match status" value="1"/>
</dbReference>
<dbReference type="EMBL" id="AP029612">
    <property type="protein sequence ID" value="BFG71007.1"/>
    <property type="molecule type" value="Genomic_DNA"/>
</dbReference>
<dbReference type="GO" id="GO:0005886">
    <property type="term" value="C:plasma membrane"/>
    <property type="evidence" value="ECO:0007669"/>
    <property type="project" value="TreeGrafter"/>
</dbReference>
<dbReference type="CDD" id="cd00075">
    <property type="entry name" value="HATPase"/>
    <property type="match status" value="1"/>
</dbReference>
<dbReference type="InterPro" id="IPR036890">
    <property type="entry name" value="HATPase_C_sf"/>
</dbReference>
<dbReference type="PROSITE" id="PS50109">
    <property type="entry name" value="HIS_KIN"/>
    <property type="match status" value="1"/>
</dbReference>
<dbReference type="InterPro" id="IPR036097">
    <property type="entry name" value="HisK_dim/P_sf"/>
</dbReference>
<dbReference type="GO" id="GO:0000155">
    <property type="term" value="F:phosphorelay sensor kinase activity"/>
    <property type="evidence" value="ECO:0007669"/>
    <property type="project" value="InterPro"/>
</dbReference>
<dbReference type="InterPro" id="IPR003661">
    <property type="entry name" value="HisK_dim/P_dom"/>
</dbReference>
<gene>
    <name evidence="5" type="ORF">KACHI17_18880</name>
</gene>
<organism evidence="5">
    <name type="scientific">Sediminibacterium sp. KACHI17</name>
    <dbReference type="NCBI Taxonomy" id="1751071"/>
    <lineage>
        <taxon>Bacteria</taxon>
        <taxon>Pseudomonadati</taxon>
        <taxon>Bacteroidota</taxon>
        <taxon>Chitinophagia</taxon>
        <taxon>Chitinophagales</taxon>
        <taxon>Chitinophagaceae</taxon>
        <taxon>Sediminibacterium</taxon>
    </lineage>
</organism>
<evidence type="ECO:0000256" key="1">
    <source>
        <dbReference type="ARBA" id="ARBA00000085"/>
    </source>
</evidence>
<dbReference type="CDD" id="cd00082">
    <property type="entry name" value="HisKA"/>
    <property type="match status" value="1"/>
</dbReference>
<keyword evidence="3" id="KW-0597">Phosphoprotein</keyword>
<evidence type="ECO:0000256" key="2">
    <source>
        <dbReference type="ARBA" id="ARBA00012438"/>
    </source>
</evidence>
<dbReference type="InterPro" id="IPR003594">
    <property type="entry name" value="HATPase_dom"/>
</dbReference>
<dbReference type="Pfam" id="PF02518">
    <property type="entry name" value="HATPase_c"/>
    <property type="match status" value="1"/>
</dbReference>
<reference evidence="5" key="1">
    <citation type="submission" date="2024-02" db="EMBL/GenBank/DDBJ databases">
        <title>Sediminibacterium planktonica sp. nov. and Sediminibacterium longus sp. nov., isolated from surface lake and river water.</title>
        <authorList>
            <person name="Watanabe K."/>
            <person name="Takemine S."/>
            <person name="Ishii Y."/>
            <person name="Ogata Y."/>
            <person name="Shindo C."/>
            <person name="Suda W."/>
        </authorList>
    </citation>
    <scope>NUCLEOTIDE SEQUENCE</scope>
    <source>
        <strain evidence="5">KACHI17</strain>
    </source>
</reference>
<dbReference type="EC" id="2.7.13.3" evidence="2"/>
<comment type="catalytic activity">
    <reaction evidence="1">
        <text>ATP + protein L-histidine = ADP + protein N-phospho-L-histidine.</text>
        <dbReference type="EC" id="2.7.13.3"/>
    </reaction>
</comment>
<evidence type="ECO:0000313" key="5">
    <source>
        <dbReference type="EMBL" id="BFG71007.1"/>
    </source>
</evidence>
<accession>A0AAT9GKG9</accession>
<dbReference type="InterPro" id="IPR005467">
    <property type="entry name" value="His_kinase_dom"/>
</dbReference>
<feature type="domain" description="Histidine kinase" evidence="4">
    <location>
        <begin position="45"/>
        <end position="259"/>
    </location>
</feature>
<dbReference type="SMART" id="SM00388">
    <property type="entry name" value="HisKA"/>
    <property type="match status" value="1"/>
</dbReference>
<dbReference type="Gene3D" id="1.10.287.130">
    <property type="match status" value="1"/>
</dbReference>
<dbReference type="Gene3D" id="3.30.565.10">
    <property type="entry name" value="Histidine kinase-like ATPase, C-terminal domain"/>
    <property type="match status" value="1"/>
</dbReference>
<dbReference type="InterPro" id="IPR052023">
    <property type="entry name" value="Histidine_kinase_KdpD"/>
</dbReference>
<proteinExistence type="predicted"/>